<gene>
    <name evidence="3" type="ORF">DPM19_02155</name>
</gene>
<evidence type="ECO:0000313" key="3">
    <source>
        <dbReference type="EMBL" id="RAY16989.1"/>
    </source>
</evidence>
<sequence length="148" mass="16029">MTYAAAPGASTRTPEFEVNAPVPPFVRPAGLEAWNRYAAVNDEFVGIHMDDEAGQAAGYPGAIGMGNLVWGWLHCMVEDWLGDRGRLEHLECRFRVPALKGDEITCGGVVSGREVRADGTTVLELDLWAEKQTGERLTSAKGRVELSG</sequence>
<keyword evidence="4" id="KW-1185">Reference proteome</keyword>
<dbReference type="OrthoDB" id="7183822at2"/>
<dbReference type="Gene3D" id="3.10.129.10">
    <property type="entry name" value="Hotdog Thioesterase"/>
    <property type="match status" value="1"/>
</dbReference>
<evidence type="ECO:0000259" key="2">
    <source>
        <dbReference type="Pfam" id="PF01575"/>
    </source>
</evidence>
<feature type="domain" description="MaoC-like" evidence="2">
    <location>
        <begin position="31"/>
        <end position="117"/>
    </location>
</feature>
<proteinExistence type="inferred from homology"/>
<dbReference type="InterPro" id="IPR029069">
    <property type="entry name" value="HotDog_dom_sf"/>
</dbReference>
<organism evidence="3 4">
    <name type="scientific">Actinomadura craniellae</name>
    <dbReference type="NCBI Taxonomy" id="2231787"/>
    <lineage>
        <taxon>Bacteria</taxon>
        <taxon>Bacillati</taxon>
        <taxon>Actinomycetota</taxon>
        <taxon>Actinomycetes</taxon>
        <taxon>Streptosporangiales</taxon>
        <taxon>Thermomonosporaceae</taxon>
        <taxon>Actinomadura</taxon>
    </lineage>
</organism>
<name>A0A365HD73_9ACTN</name>
<dbReference type="RefSeq" id="WP_111863039.1">
    <property type="nucleotide sequence ID" value="NZ_QLYX01000001.1"/>
</dbReference>
<protein>
    <recommendedName>
        <fullName evidence="2">MaoC-like domain-containing protein</fullName>
    </recommendedName>
</protein>
<comment type="caution">
    <text evidence="3">The sequence shown here is derived from an EMBL/GenBank/DDBJ whole genome shotgun (WGS) entry which is preliminary data.</text>
</comment>
<dbReference type="EMBL" id="QLYX01000001">
    <property type="protein sequence ID" value="RAY16989.1"/>
    <property type="molecule type" value="Genomic_DNA"/>
</dbReference>
<evidence type="ECO:0000256" key="1">
    <source>
        <dbReference type="ARBA" id="ARBA00005254"/>
    </source>
</evidence>
<accession>A0A365HD73</accession>
<dbReference type="SUPFAM" id="SSF54637">
    <property type="entry name" value="Thioesterase/thiol ester dehydrase-isomerase"/>
    <property type="match status" value="1"/>
</dbReference>
<dbReference type="InterPro" id="IPR002539">
    <property type="entry name" value="MaoC-like_dom"/>
</dbReference>
<dbReference type="AlphaFoldDB" id="A0A365HD73"/>
<evidence type="ECO:0000313" key="4">
    <source>
        <dbReference type="Proteomes" id="UP000251891"/>
    </source>
</evidence>
<comment type="similarity">
    <text evidence="1">Belongs to the enoyl-CoA hydratase/isomerase family.</text>
</comment>
<reference evidence="3 4" key="1">
    <citation type="submission" date="2018-06" db="EMBL/GenBank/DDBJ databases">
        <title>Actinomadura craniellae sp. nov. isolated from marine sponge Craniella sp.</title>
        <authorList>
            <person name="Li L."/>
            <person name="Xu Q.H."/>
            <person name="Lin H.W."/>
            <person name="Lu Y.H."/>
        </authorList>
    </citation>
    <scope>NUCLEOTIDE SEQUENCE [LARGE SCALE GENOMIC DNA]</scope>
    <source>
        <strain evidence="3 4">LHW63021</strain>
    </source>
</reference>
<dbReference type="Proteomes" id="UP000251891">
    <property type="component" value="Unassembled WGS sequence"/>
</dbReference>
<dbReference type="Pfam" id="PF01575">
    <property type="entry name" value="MaoC_dehydratas"/>
    <property type="match status" value="1"/>
</dbReference>